<feature type="transmembrane region" description="Helical" evidence="1">
    <location>
        <begin position="31"/>
        <end position="50"/>
    </location>
</feature>
<keyword evidence="1" id="KW-1133">Transmembrane helix</keyword>
<proteinExistence type="predicted"/>
<gene>
    <name evidence="2" type="ORF">CCYN74_100009</name>
</gene>
<evidence type="ECO:0000313" key="3">
    <source>
        <dbReference type="Proteomes" id="UP000038083"/>
    </source>
</evidence>
<reference evidence="2 3" key="1">
    <citation type="submission" date="2015-01" db="EMBL/GenBank/DDBJ databases">
        <authorList>
            <person name="MANFREDI Pablo"/>
        </authorList>
    </citation>
    <scope>NUCLEOTIDE SEQUENCE [LARGE SCALE GENOMIC DNA]</scope>
    <source>
        <strain evidence="2 3">Ccy74</strain>
    </source>
</reference>
<accession>A0A0B7H8N8</accession>
<evidence type="ECO:0000313" key="2">
    <source>
        <dbReference type="EMBL" id="CEN33998.1"/>
    </source>
</evidence>
<name>A0A0B7H8N8_9FLAO</name>
<keyword evidence="1" id="KW-0812">Transmembrane</keyword>
<sequence length="51" mass="6237">MFKKIKIVSQLILLLLLNFKNHICNLRVYFTYELLSLYFYVFTIINMIIFS</sequence>
<dbReference type="AlphaFoldDB" id="A0A0B7H8N8"/>
<dbReference type="EMBL" id="CDOG01000002">
    <property type="protein sequence ID" value="CEN33998.1"/>
    <property type="molecule type" value="Genomic_DNA"/>
</dbReference>
<keyword evidence="1" id="KW-0472">Membrane</keyword>
<organism evidence="2 3">
    <name type="scientific">Capnocytophaga cynodegmi</name>
    <dbReference type="NCBI Taxonomy" id="28189"/>
    <lineage>
        <taxon>Bacteria</taxon>
        <taxon>Pseudomonadati</taxon>
        <taxon>Bacteroidota</taxon>
        <taxon>Flavobacteriia</taxon>
        <taxon>Flavobacteriales</taxon>
        <taxon>Flavobacteriaceae</taxon>
        <taxon>Capnocytophaga</taxon>
    </lineage>
</organism>
<evidence type="ECO:0000256" key="1">
    <source>
        <dbReference type="SAM" id="Phobius"/>
    </source>
</evidence>
<dbReference type="Proteomes" id="UP000038083">
    <property type="component" value="Unassembled WGS sequence"/>
</dbReference>
<protein>
    <submittedName>
        <fullName evidence="2">Uncharacterized protein</fullName>
    </submittedName>
</protein>